<evidence type="ECO:0000313" key="1">
    <source>
        <dbReference type="EMBL" id="KAG0567896.1"/>
    </source>
</evidence>
<dbReference type="AlphaFoldDB" id="A0A8T0H7I3"/>
<reference evidence="1" key="1">
    <citation type="submission" date="2020-06" db="EMBL/GenBank/DDBJ databases">
        <title>WGS assembly of Ceratodon purpureus strain R40.</title>
        <authorList>
            <person name="Carey S.B."/>
            <person name="Jenkins J."/>
            <person name="Shu S."/>
            <person name="Lovell J.T."/>
            <person name="Sreedasyam A."/>
            <person name="Maumus F."/>
            <person name="Tiley G.P."/>
            <person name="Fernandez-Pozo N."/>
            <person name="Barry K."/>
            <person name="Chen C."/>
            <person name="Wang M."/>
            <person name="Lipzen A."/>
            <person name="Daum C."/>
            <person name="Saski C.A."/>
            <person name="Payton A.C."/>
            <person name="Mcbreen J.C."/>
            <person name="Conrad R.E."/>
            <person name="Kollar L.M."/>
            <person name="Olsson S."/>
            <person name="Huttunen S."/>
            <person name="Landis J.B."/>
            <person name="Wickett N.J."/>
            <person name="Johnson M.G."/>
            <person name="Rensing S.A."/>
            <person name="Grimwood J."/>
            <person name="Schmutz J."/>
            <person name="Mcdaniel S.F."/>
        </authorList>
    </citation>
    <scope>NUCLEOTIDE SEQUENCE</scope>
    <source>
        <strain evidence="1">R40</strain>
    </source>
</reference>
<protein>
    <submittedName>
        <fullName evidence="1">Uncharacterized protein</fullName>
    </submittedName>
</protein>
<accession>A0A8T0H7I3</accession>
<gene>
    <name evidence="1" type="ORF">KC19_7G170100</name>
</gene>
<organism evidence="1 2">
    <name type="scientific">Ceratodon purpureus</name>
    <name type="common">Fire moss</name>
    <name type="synonym">Dicranum purpureum</name>
    <dbReference type="NCBI Taxonomy" id="3225"/>
    <lineage>
        <taxon>Eukaryota</taxon>
        <taxon>Viridiplantae</taxon>
        <taxon>Streptophyta</taxon>
        <taxon>Embryophyta</taxon>
        <taxon>Bryophyta</taxon>
        <taxon>Bryophytina</taxon>
        <taxon>Bryopsida</taxon>
        <taxon>Dicranidae</taxon>
        <taxon>Pseudoditrichales</taxon>
        <taxon>Ditrichaceae</taxon>
        <taxon>Ceratodon</taxon>
    </lineage>
</organism>
<sequence length="90" mass="10041">SLPPAPPSLSPAPPCSHLSPLPCSNQILASSFLHMSMLWGWSFAQSSLQDLGSCALERCWLLKEIIMLRLSYGNSWGKLSFEIILTTWHR</sequence>
<proteinExistence type="predicted"/>
<name>A0A8T0H7I3_CERPU</name>
<dbReference type="Proteomes" id="UP000822688">
    <property type="component" value="Chromosome 7"/>
</dbReference>
<evidence type="ECO:0000313" key="2">
    <source>
        <dbReference type="Proteomes" id="UP000822688"/>
    </source>
</evidence>
<keyword evidence="2" id="KW-1185">Reference proteome</keyword>
<dbReference type="EMBL" id="CM026428">
    <property type="protein sequence ID" value="KAG0567896.1"/>
    <property type="molecule type" value="Genomic_DNA"/>
</dbReference>
<feature type="non-terminal residue" evidence="1">
    <location>
        <position position="1"/>
    </location>
</feature>
<comment type="caution">
    <text evidence="1">The sequence shown here is derived from an EMBL/GenBank/DDBJ whole genome shotgun (WGS) entry which is preliminary data.</text>
</comment>